<accession>A0A1W1D1N8</accession>
<protein>
    <recommendedName>
        <fullName evidence="2">Periplasmic protein</fullName>
    </recommendedName>
</protein>
<evidence type="ECO:0000313" key="1">
    <source>
        <dbReference type="EMBL" id="SFV74561.1"/>
    </source>
</evidence>
<name>A0A1W1D1N8_9ZZZZ</name>
<organism evidence="1">
    <name type="scientific">hydrothermal vent metagenome</name>
    <dbReference type="NCBI Taxonomy" id="652676"/>
    <lineage>
        <taxon>unclassified sequences</taxon>
        <taxon>metagenomes</taxon>
        <taxon>ecological metagenomes</taxon>
    </lineage>
</organism>
<dbReference type="EMBL" id="FPHP01000002">
    <property type="protein sequence ID" value="SFV74561.1"/>
    <property type="molecule type" value="Genomic_DNA"/>
</dbReference>
<proteinExistence type="predicted"/>
<dbReference type="AlphaFoldDB" id="A0A1W1D1N8"/>
<reference evidence="1" key="1">
    <citation type="submission" date="2016-10" db="EMBL/GenBank/DDBJ databases">
        <authorList>
            <person name="de Groot N.N."/>
        </authorList>
    </citation>
    <scope>NUCLEOTIDE SEQUENCE</scope>
</reference>
<sequence>MVKVVFFLFFVFSIVHGAFFEEDNVTHTENPLMEKVKSFLNKDVYQENKKFIKIIFSPQIDYYKNNNVDVVKVITTLKENGLLKLFFHKPKDLQLHFKTLGPPLFFVKLMSDSLRNIGYYRYVTTSANFDGSEFTWSLSLKSEYATDPLILQEELNKNGCSIVDIKRISATQWVYMIDMTNVFLNVAVLEDHQKVILKRSIYPHWLDVSKIDILSIATYKRNHWYPYIAYYDKSLNLLNVVRNDRKTRRITLKIPKKAKYMKISDIYTLKNVTEDLILFPRLMSY</sequence>
<evidence type="ECO:0008006" key="2">
    <source>
        <dbReference type="Google" id="ProtNLM"/>
    </source>
</evidence>
<gene>
    <name evidence="1" type="ORF">MNB_SM-3-452</name>
</gene>